<sequence length="167" mass="19088">MQQNLSKNDEDILSRIFNPDEGFAVVENEENSTKINYEEKIDKNILTQIKHDELKAIEFIKNNEFSKGLNIFNKIIETCSTYASVYNNRANYFRMVNKLDEALLDLNLAIEYGGGQKLLLGNAYTQRGLIKKELKDELGAELDFLEGAKFGNDLAKLEVKNNPYAKL</sequence>
<dbReference type="PANTHER" id="PTHR21405">
    <property type="entry name" value="CDNA SEQUENCE BC021608"/>
    <property type="match status" value="1"/>
</dbReference>
<comment type="caution">
    <text evidence="2">The sequence shown here is derived from an EMBL/GenBank/DDBJ whole genome shotgun (WGS) entry which is preliminary data.</text>
</comment>
<dbReference type="SUPFAM" id="SSF48452">
    <property type="entry name" value="TPR-like"/>
    <property type="match status" value="1"/>
</dbReference>
<dbReference type="GO" id="GO:0006570">
    <property type="term" value="P:tyrosine metabolic process"/>
    <property type="evidence" value="ECO:0007669"/>
    <property type="project" value="TreeGrafter"/>
</dbReference>
<dbReference type="Gene3D" id="1.25.40.10">
    <property type="entry name" value="Tetratricopeptide repeat domain"/>
    <property type="match status" value="1"/>
</dbReference>
<keyword evidence="3" id="KW-1185">Reference proteome</keyword>
<dbReference type="InterPro" id="IPR038906">
    <property type="entry name" value="TTC36"/>
</dbReference>
<organism evidence="2 3">
    <name type="scientific">Clydaea vesicula</name>
    <dbReference type="NCBI Taxonomy" id="447962"/>
    <lineage>
        <taxon>Eukaryota</taxon>
        <taxon>Fungi</taxon>
        <taxon>Fungi incertae sedis</taxon>
        <taxon>Chytridiomycota</taxon>
        <taxon>Chytridiomycota incertae sedis</taxon>
        <taxon>Chytridiomycetes</taxon>
        <taxon>Lobulomycetales</taxon>
        <taxon>Lobulomycetaceae</taxon>
        <taxon>Clydaea</taxon>
    </lineage>
</organism>
<dbReference type="PANTHER" id="PTHR21405:SF0">
    <property type="entry name" value="TETRATRICOPEPTIDE REPEAT PROTEIN 36"/>
    <property type="match status" value="1"/>
</dbReference>
<dbReference type="Proteomes" id="UP001211065">
    <property type="component" value="Unassembled WGS sequence"/>
</dbReference>
<gene>
    <name evidence="2" type="primary">TTC36</name>
    <name evidence="2" type="ORF">HK099_008257</name>
</gene>
<accession>A0AAD5TXK7</accession>
<comment type="similarity">
    <text evidence="1">Belongs to the TTC36 family.</text>
</comment>
<evidence type="ECO:0000256" key="1">
    <source>
        <dbReference type="ARBA" id="ARBA00006995"/>
    </source>
</evidence>
<dbReference type="EMBL" id="JADGJW010000893">
    <property type="protein sequence ID" value="KAJ3210391.1"/>
    <property type="molecule type" value="Genomic_DNA"/>
</dbReference>
<evidence type="ECO:0000313" key="3">
    <source>
        <dbReference type="Proteomes" id="UP001211065"/>
    </source>
</evidence>
<proteinExistence type="inferred from homology"/>
<reference evidence="2" key="1">
    <citation type="submission" date="2020-05" db="EMBL/GenBank/DDBJ databases">
        <title>Phylogenomic resolution of chytrid fungi.</title>
        <authorList>
            <person name="Stajich J.E."/>
            <person name="Amses K."/>
            <person name="Simmons R."/>
            <person name="Seto K."/>
            <person name="Myers J."/>
            <person name="Bonds A."/>
            <person name="Quandt C.A."/>
            <person name="Barry K."/>
            <person name="Liu P."/>
            <person name="Grigoriev I."/>
            <person name="Longcore J.E."/>
            <person name="James T.Y."/>
        </authorList>
    </citation>
    <scope>NUCLEOTIDE SEQUENCE</scope>
    <source>
        <strain evidence="2">JEL0476</strain>
    </source>
</reference>
<dbReference type="AlphaFoldDB" id="A0AAD5TXK7"/>
<protein>
    <submittedName>
        <fullName evidence="2">Tetratricopeptide repeat protein 36</fullName>
    </submittedName>
</protein>
<dbReference type="InterPro" id="IPR011990">
    <property type="entry name" value="TPR-like_helical_dom_sf"/>
</dbReference>
<name>A0AAD5TXK7_9FUNG</name>
<evidence type="ECO:0000313" key="2">
    <source>
        <dbReference type="EMBL" id="KAJ3210391.1"/>
    </source>
</evidence>